<comment type="caution">
    <text evidence="1">The sequence shown here is derived from an EMBL/GenBank/DDBJ whole genome shotgun (WGS) entry which is preliminary data.</text>
</comment>
<name>A0A8J2QMC7_9NEOP</name>
<organism evidence="1 2">
    <name type="scientific">Danaus chrysippus</name>
    <name type="common">African queen</name>
    <dbReference type="NCBI Taxonomy" id="151541"/>
    <lineage>
        <taxon>Eukaryota</taxon>
        <taxon>Metazoa</taxon>
        <taxon>Ecdysozoa</taxon>
        <taxon>Arthropoda</taxon>
        <taxon>Hexapoda</taxon>
        <taxon>Insecta</taxon>
        <taxon>Pterygota</taxon>
        <taxon>Neoptera</taxon>
        <taxon>Endopterygota</taxon>
        <taxon>Lepidoptera</taxon>
        <taxon>Glossata</taxon>
        <taxon>Ditrysia</taxon>
        <taxon>Papilionoidea</taxon>
        <taxon>Nymphalidae</taxon>
        <taxon>Danainae</taxon>
        <taxon>Danaini</taxon>
        <taxon>Danaina</taxon>
        <taxon>Danaus</taxon>
        <taxon>Anosia</taxon>
    </lineage>
</organism>
<protein>
    <submittedName>
        <fullName evidence="1">(African queen) hypothetical protein</fullName>
    </submittedName>
</protein>
<accession>A0A8J2QMC7</accession>
<dbReference type="Proteomes" id="UP000789524">
    <property type="component" value="Unassembled WGS sequence"/>
</dbReference>
<evidence type="ECO:0000313" key="2">
    <source>
        <dbReference type="Proteomes" id="UP000789524"/>
    </source>
</evidence>
<reference evidence="1" key="1">
    <citation type="submission" date="2021-09" db="EMBL/GenBank/DDBJ databases">
        <authorList>
            <person name="Martin H S."/>
        </authorList>
    </citation>
    <scope>NUCLEOTIDE SEQUENCE</scope>
</reference>
<keyword evidence="2" id="KW-1185">Reference proteome</keyword>
<gene>
    <name evidence="1" type="ORF">DCHRY22_LOCUS6574</name>
</gene>
<dbReference type="AlphaFoldDB" id="A0A8J2QMC7"/>
<dbReference type="EMBL" id="CAKASE010000054">
    <property type="protein sequence ID" value="CAG9565807.1"/>
    <property type="molecule type" value="Genomic_DNA"/>
</dbReference>
<sequence length="173" mass="18183">MAAVSVARSLEPVVSGERGSLYRAYGVPSDSKLVLYDTHPPQGPCFLIRPGQACSQSRAGGEPPSGGVGSSVCFYFLDRRVITVGHEILSAAHRVCRLQPVVIVLSAPRYINMPGGRGRGRGPGGSGSSLCFDRSVPARGDHNGSFEGRFFIVSAAQVLHCLSSAAEMGFNCS</sequence>
<evidence type="ECO:0000313" key="1">
    <source>
        <dbReference type="EMBL" id="CAG9565807.1"/>
    </source>
</evidence>
<proteinExistence type="predicted"/>